<dbReference type="RefSeq" id="WP_077276809.1">
    <property type="nucleotide sequence ID" value="NZ_CP019609.1"/>
</dbReference>
<proteinExistence type="predicted"/>
<sequence>MNKLKKLLPVASFFIVICLVTFTLLSLLIPPAGKIEVNTKPQAKEKRMDILRISAIGDSLTEGVGDTTKAGGYVPILQRDLTDSEPINVIQMSNFGKSGDRSDQILKRLKKNEEMQKSLAEANIITLTVGGNDLMKAIQSHIFGKLSLKSFVKPRNRYEDELQRLYDEIRKYNATAPIYQLGIYNPFFMNFEDIKEMQEIADYWNEGSKEFVSRQDNAFFVPINEEISRGLDGKSALNNVADPTDSIEENNSSAQEDAKKAVVNNLISEEDSFHPNNLGYQVIANAFKKEIIATKELWFKK</sequence>
<name>A0A1Q2D983_9ENTE</name>
<dbReference type="PANTHER" id="PTHR30383:SF27">
    <property type="entry name" value="SPORE GERMINATION LIPASE LIPC"/>
    <property type="match status" value="1"/>
</dbReference>
<dbReference type="InterPro" id="IPR013830">
    <property type="entry name" value="SGNH_hydro"/>
</dbReference>
<dbReference type="PANTHER" id="PTHR30383">
    <property type="entry name" value="THIOESTERASE 1/PROTEASE 1/LYSOPHOSPHOLIPASE L1"/>
    <property type="match status" value="1"/>
</dbReference>
<accession>A0A1Q2D983</accession>
<dbReference type="InterPro" id="IPR051532">
    <property type="entry name" value="Ester_Hydrolysis_Enzymes"/>
</dbReference>
<evidence type="ECO:0000313" key="1">
    <source>
        <dbReference type="EMBL" id="AQP54723.1"/>
    </source>
</evidence>
<dbReference type="SUPFAM" id="SSF52266">
    <property type="entry name" value="SGNH hydrolase"/>
    <property type="match status" value="1"/>
</dbReference>
<dbReference type="InterPro" id="IPR036514">
    <property type="entry name" value="SGNH_hydro_sf"/>
</dbReference>
<dbReference type="GO" id="GO:0004622">
    <property type="term" value="F:phosphatidylcholine lysophospholipase activity"/>
    <property type="evidence" value="ECO:0007669"/>
    <property type="project" value="TreeGrafter"/>
</dbReference>
<dbReference type="Proteomes" id="UP000188246">
    <property type="component" value="Chromosome"/>
</dbReference>
<dbReference type="CDD" id="cd04506">
    <property type="entry name" value="SGNH_hydrolase_YpmR_like"/>
    <property type="match status" value="1"/>
</dbReference>
<dbReference type="Gene3D" id="3.40.50.1110">
    <property type="entry name" value="SGNH hydrolase"/>
    <property type="match status" value="1"/>
</dbReference>
<gene>
    <name evidence="1" type="ORF">BW732_11235</name>
</gene>
<dbReference type="Pfam" id="PF13472">
    <property type="entry name" value="Lipase_GDSL_2"/>
    <property type="match status" value="1"/>
</dbReference>
<keyword evidence="2" id="KW-1185">Reference proteome</keyword>
<dbReference type="OrthoDB" id="252349at2"/>
<dbReference type="KEGG" id="vpi:BW732_11235"/>
<dbReference type="STRING" id="633807.BW732_11235"/>
<protein>
    <submittedName>
        <fullName evidence="1">Uncharacterized protein</fullName>
    </submittedName>
</protein>
<dbReference type="AlphaFoldDB" id="A0A1Q2D983"/>
<reference evidence="1 2" key="1">
    <citation type="journal article" date="2010" name="Int. J. Syst. Evol. Microbiol.">
        <title>Vagococcus penaei sp. nov., isolated from spoilage microbiota of cooked shrimp (Penaeus vannamei).</title>
        <authorList>
            <person name="Jaffres E."/>
            <person name="Prevost H."/>
            <person name="Rossero A."/>
            <person name="Joffraud J.J."/>
            <person name="Dousset X."/>
        </authorList>
    </citation>
    <scope>NUCLEOTIDE SEQUENCE [LARGE SCALE GENOMIC DNA]</scope>
    <source>
        <strain evidence="1 2">CD276</strain>
    </source>
</reference>
<organism evidence="1 2">
    <name type="scientific">Vagococcus penaei</name>
    <dbReference type="NCBI Taxonomy" id="633807"/>
    <lineage>
        <taxon>Bacteria</taxon>
        <taxon>Bacillati</taxon>
        <taxon>Bacillota</taxon>
        <taxon>Bacilli</taxon>
        <taxon>Lactobacillales</taxon>
        <taxon>Enterococcaceae</taxon>
        <taxon>Vagococcus</taxon>
    </lineage>
</organism>
<dbReference type="EMBL" id="CP019609">
    <property type="protein sequence ID" value="AQP54723.1"/>
    <property type="molecule type" value="Genomic_DNA"/>
</dbReference>
<evidence type="ECO:0000313" key="2">
    <source>
        <dbReference type="Proteomes" id="UP000188246"/>
    </source>
</evidence>